<dbReference type="Proteomes" id="UP000243015">
    <property type="component" value="Unassembled WGS sequence"/>
</dbReference>
<evidence type="ECO:0000256" key="2">
    <source>
        <dbReference type="SAM" id="Phobius"/>
    </source>
</evidence>
<evidence type="ECO:0000313" key="3">
    <source>
        <dbReference type="EMBL" id="OAL67038.1"/>
    </source>
</evidence>
<evidence type="ECO:0000313" key="4">
    <source>
        <dbReference type="Proteomes" id="UP000243015"/>
    </source>
</evidence>
<gene>
    <name evidence="3" type="ORF">A7C99_1453</name>
</gene>
<keyword evidence="2" id="KW-0472">Membrane</keyword>
<evidence type="ECO:0000256" key="1">
    <source>
        <dbReference type="SAM" id="MobiDB-lite"/>
    </source>
</evidence>
<proteinExistence type="predicted"/>
<dbReference type="VEuPathDB" id="FungiDB:TERG_08036"/>
<accession>A0A178F4F9</accession>
<feature type="transmembrane region" description="Helical" evidence="2">
    <location>
        <begin position="45"/>
        <end position="66"/>
    </location>
</feature>
<keyword evidence="2" id="KW-1133">Transmembrane helix</keyword>
<dbReference type="PANTHER" id="PTHR39599:SF1">
    <property type="entry name" value="GPI-ANCHORED PROTEIN (EUROFUNG)"/>
    <property type="match status" value="1"/>
</dbReference>
<keyword evidence="2" id="KW-0812">Transmembrane</keyword>
<feature type="region of interest" description="Disordered" evidence="1">
    <location>
        <begin position="257"/>
        <end position="279"/>
    </location>
</feature>
<sequence>MASQGLCWAGNPSIPTPTSTSTSIYIYAAVTQGQADGRRTGITRIAGTVITVFTILVVASLAALGIEVETLTWRRCQASEPATGRHGSRPQDEDGDVKSLCVFSALLQLLSSLPSPTVPIAWPASRRRPDLSISTATPDTPCAIQAGYKQAMMLMQANLLLLAVLPALAAESAPFHAPAARSNLDSSFSLFGFGFTPRLARLVRREDLCPSHFSSCAFLGSPQACCQPESICSRDAANNIACCPLGAECTGSLMGTTSTAATSQMPGPAPAPTPTSTSSGFMFPQPGTTAAPTHTGSTVPGAPFPFVYIPTTFHDSAECVRSYSGCQSQFSACTASLGGAYGVTINGGNGAGVTVQGAAPTGNGQAICSSLLLRACFGLQEGYCTAFANGGGTPNGSPQPPHRQSALYEILMGLSIAIAGMIA</sequence>
<dbReference type="AlphaFoldDB" id="A0A178F4F9"/>
<reference evidence="3 4" key="1">
    <citation type="submission" date="2016-05" db="EMBL/GenBank/DDBJ databases">
        <title>Genome sequencing of Trichophyton rubrum CMCC(F)T1i isolated from hair.</title>
        <authorList>
            <person name="Zhan P."/>
            <person name="Tao Y."/>
            <person name="Liu W."/>
        </authorList>
    </citation>
    <scope>NUCLEOTIDE SEQUENCE [LARGE SCALE GENOMIC DNA]</scope>
    <source>
        <strain evidence="4">CMCC(F)T1i</strain>
    </source>
</reference>
<name>A0A178F4F9_TRIRU</name>
<comment type="caution">
    <text evidence="3">The sequence shown here is derived from an EMBL/GenBank/DDBJ whole genome shotgun (WGS) entry which is preliminary data.</text>
</comment>
<dbReference type="PANTHER" id="PTHR39599">
    <property type="entry name" value="GPI-ANCHORED PROTEIN (EUROFUNG)-RELATED-RELATED"/>
    <property type="match status" value="1"/>
</dbReference>
<dbReference type="EMBL" id="LHPM01000011">
    <property type="protein sequence ID" value="OAL67038.1"/>
    <property type="molecule type" value="Genomic_DNA"/>
</dbReference>
<organism evidence="3 4">
    <name type="scientific">Trichophyton rubrum</name>
    <name type="common">Athlete's foot fungus</name>
    <name type="synonym">Epidermophyton rubrum</name>
    <dbReference type="NCBI Taxonomy" id="5551"/>
    <lineage>
        <taxon>Eukaryota</taxon>
        <taxon>Fungi</taxon>
        <taxon>Dikarya</taxon>
        <taxon>Ascomycota</taxon>
        <taxon>Pezizomycotina</taxon>
        <taxon>Eurotiomycetes</taxon>
        <taxon>Eurotiomycetidae</taxon>
        <taxon>Onygenales</taxon>
        <taxon>Arthrodermataceae</taxon>
        <taxon>Trichophyton</taxon>
    </lineage>
</organism>
<protein>
    <submittedName>
        <fullName evidence="3">Uncharacterized protein</fullName>
    </submittedName>
</protein>